<dbReference type="Proteomes" id="UP001314229">
    <property type="component" value="Unassembled WGS sequence"/>
</dbReference>
<gene>
    <name evidence="2" type="ORF">FSCOSCO3_A007872</name>
</gene>
<sequence length="187" mass="20747">MKVQTLGDISSLTSCSLFGSLSTNHWAGPQEVTICGHHGDRVCGWALRLMCYLEQMKYDTERGGGETLPGGVGTEMERWTKKTEMSVMPRRQRAESKRDGDREPSSFAERGMDEKRRDQAFAPALYRTQGSAITHVLAAGRSGWPALALPSTPCCQVLLLLLISILSSAALYFPTNRQSLKLLYFML</sequence>
<evidence type="ECO:0000313" key="2">
    <source>
        <dbReference type="EMBL" id="CAK6956922.1"/>
    </source>
</evidence>
<evidence type="ECO:0000256" key="1">
    <source>
        <dbReference type="SAM" id="MobiDB-lite"/>
    </source>
</evidence>
<reference evidence="2 3" key="1">
    <citation type="submission" date="2024-01" db="EMBL/GenBank/DDBJ databases">
        <authorList>
            <person name="Alioto T."/>
            <person name="Alioto T."/>
            <person name="Gomez Garrido J."/>
        </authorList>
    </citation>
    <scope>NUCLEOTIDE SEQUENCE [LARGE SCALE GENOMIC DNA]</scope>
</reference>
<feature type="region of interest" description="Disordered" evidence="1">
    <location>
        <begin position="83"/>
        <end position="114"/>
    </location>
</feature>
<keyword evidence="3" id="KW-1185">Reference proteome</keyword>
<name>A0AAV1NCN0_SCOSC</name>
<protein>
    <submittedName>
        <fullName evidence="2">Unnamed protein product</fullName>
    </submittedName>
</protein>
<comment type="caution">
    <text evidence="2">The sequence shown here is derived from an EMBL/GenBank/DDBJ whole genome shotgun (WGS) entry which is preliminary data.</text>
</comment>
<evidence type="ECO:0000313" key="3">
    <source>
        <dbReference type="Proteomes" id="UP001314229"/>
    </source>
</evidence>
<dbReference type="AlphaFoldDB" id="A0AAV1NCN0"/>
<accession>A0AAV1NCN0</accession>
<organism evidence="2 3">
    <name type="scientific">Scomber scombrus</name>
    <name type="common">Atlantic mackerel</name>
    <name type="synonym">Scomber vernalis</name>
    <dbReference type="NCBI Taxonomy" id="13677"/>
    <lineage>
        <taxon>Eukaryota</taxon>
        <taxon>Metazoa</taxon>
        <taxon>Chordata</taxon>
        <taxon>Craniata</taxon>
        <taxon>Vertebrata</taxon>
        <taxon>Euteleostomi</taxon>
        <taxon>Actinopterygii</taxon>
        <taxon>Neopterygii</taxon>
        <taxon>Teleostei</taxon>
        <taxon>Neoteleostei</taxon>
        <taxon>Acanthomorphata</taxon>
        <taxon>Pelagiaria</taxon>
        <taxon>Scombriformes</taxon>
        <taxon>Scombridae</taxon>
        <taxon>Scomber</taxon>
    </lineage>
</organism>
<feature type="compositionally biased region" description="Basic and acidic residues" evidence="1">
    <location>
        <begin position="92"/>
        <end position="114"/>
    </location>
</feature>
<dbReference type="EMBL" id="CAWUFR010000027">
    <property type="protein sequence ID" value="CAK6956922.1"/>
    <property type="molecule type" value="Genomic_DNA"/>
</dbReference>
<proteinExistence type="predicted"/>